<sequence length="28" mass="3496">MPYFLKCFYKTGARYGYGTGIRYRYWYA</sequence>
<organism evidence="1 2">
    <name type="scientific">Trifolium pratense</name>
    <name type="common">Red clover</name>
    <dbReference type="NCBI Taxonomy" id="57577"/>
    <lineage>
        <taxon>Eukaryota</taxon>
        <taxon>Viridiplantae</taxon>
        <taxon>Streptophyta</taxon>
        <taxon>Embryophyta</taxon>
        <taxon>Tracheophyta</taxon>
        <taxon>Spermatophyta</taxon>
        <taxon>Magnoliopsida</taxon>
        <taxon>eudicotyledons</taxon>
        <taxon>Gunneridae</taxon>
        <taxon>Pentapetalae</taxon>
        <taxon>rosids</taxon>
        <taxon>fabids</taxon>
        <taxon>Fabales</taxon>
        <taxon>Fabaceae</taxon>
        <taxon>Papilionoideae</taxon>
        <taxon>50 kb inversion clade</taxon>
        <taxon>NPAAA clade</taxon>
        <taxon>Hologalegina</taxon>
        <taxon>IRL clade</taxon>
        <taxon>Trifolieae</taxon>
        <taxon>Trifolium</taxon>
    </lineage>
</organism>
<evidence type="ECO:0000313" key="2">
    <source>
        <dbReference type="Proteomes" id="UP000236291"/>
    </source>
</evidence>
<dbReference type="AlphaFoldDB" id="A0A2K3KDE1"/>
<gene>
    <name evidence="1" type="ORF">L195_g053946</name>
</gene>
<reference evidence="1 2" key="1">
    <citation type="journal article" date="2014" name="Am. J. Bot.">
        <title>Genome assembly and annotation for red clover (Trifolium pratense; Fabaceae).</title>
        <authorList>
            <person name="Istvanek J."/>
            <person name="Jaros M."/>
            <person name="Krenek A."/>
            <person name="Repkova J."/>
        </authorList>
    </citation>
    <scope>NUCLEOTIDE SEQUENCE [LARGE SCALE GENOMIC DNA]</scope>
    <source>
        <strain evidence="2">cv. Tatra</strain>
        <tissue evidence="1">Young leaves</tissue>
    </source>
</reference>
<evidence type="ECO:0000313" key="1">
    <source>
        <dbReference type="EMBL" id="PNX64298.1"/>
    </source>
</evidence>
<feature type="non-terminal residue" evidence="1">
    <location>
        <position position="28"/>
    </location>
</feature>
<dbReference type="Proteomes" id="UP000236291">
    <property type="component" value="Unassembled WGS sequence"/>
</dbReference>
<comment type="caution">
    <text evidence="1">The sequence shown here is derived from an EMBL/GenBank/DDBJ whole genome shotgun (WGS) entry which is preliminary data.</text>
</comment>
<name>A0A2K3KDE1_TRIPR</name>
<proteinExistence type="predicted"/>
<accession>A0A2K3KDE1</accession>
<reference evidence="1 2" key="2">
    <citation type="journal article" date="2017" name="Front. Plant Sci.">
        <title>Gene Classification and Mining of Molecular Markers Useful in Red Clover (Trifolium pratense) Breeding.</title>
        <authorList>
            <person name="Istvanek J."/>
            <person name="Dluhosova J."/>
            <person name="Dluhos P."/>
            <person name="Patkova L."/>
            <person name="Nedelnik J."/>
            <person name="Repkova J."/>
        </authorList>
    </citation>
    <scope>NUCLEOTIDE SEQUENCE [LARGE SCALE GENOMIC DNA]</scope>
    <source>
        <strain evidence="2">cv. Tatra</strain>
        <tissue evidence="1">Young leaves</tissue>
    </source>
</reference>
<dbReference type="EMBL" id="ASHM01092630">
    <property type="protein sequence ID" value="PNX64298.1"/>
    <property type="molecule type" value="Genomic_DNA"/>
</dbReference>
<protein>
    <submittedName>
        <fullName evidence="1">Uncharacterized protein</fullName>
    </submittedName>
</protein>